<dbReference type="PANTHER" id="PTHR12843">
    <property type="entry name" value="PROTEIN-LYSINE N-METHYLTRANSFERASE METTL10"/>
    <property type="match status" value="1"/>
</dbReference>
<dbReference type="EMBL" id="CP090569">
    <property type="protein sequence ID" value="USF86583.1"/>
    <property type="molecule type" value="Genomic_DNA"/>
</dbReference>
<evidence type="ECO:0000313" key="3">
    <source>
        <dbReference type="Proteomes" id="UP001056649"/>
    </source>
</evidence>
<dbReference type="CDD" id="cd02440">
    <property type="entry name" value="AdoMet_MTases"/>
    <property type="match status" value="1"/>
</dbReference>
<proteinExistence type="predicted"/>
<dbReference type="RefSeq" id="WP_005961833.1">
    <property type="nucleotide sequence ID" value="NZ_CP090569.1"/>
</dbReference>
<dbReference type="Pfam" id="PF13649">
    <property type="entry name" value="Methyltransf_25"/>
    <property type="match status" value="1"/>
</dbReference>
<dbReference type="PANTHER" id="PTHR12843:SF5">
    <property type="entry name" value="EEF1A LYSINE METHYLTRANSFERASE 2"/>
    <property type="match status" value="1"/>
</dbReference>
<keyword evidence="3" id="KW-1185">Reference proteome</keyword>
<sequence>MEAGAMGDRKQHWEQVYRDKSPLEVSWYQKEPSLSLELIRNSGIQKDDPIIDVGGGASLLVDRLQQTGYSQLSVLDISARSLAYAQSRLGEAARQIEWHEVDVTEFSAPHRYALWHDRAVFHFLTKAADREKYVEVLNASLRPNGHLVIAAFAIGGPTQCSGLNIVQYDAERLLNVLGDGFQLLEELSESHPTPAGKRQAFSYFHLHRL</sequence>
<protein>
    <submittedName>
        <fullName evidence="2">Nodulation S family protein</fullName>
    </submittedName>
</protein>
<gene>
    <name evidence="2" type="ORF">L0Y14_10575</name>
</gene>
<dbReference type="SUPFAM" id="SSF53335">
    <property type="entry name" value="S-adenosyl-L-methionine-dependent methyltransferases"/>
    <property type="match status" value="1"/>
</dbReference>
<feature type="domain" description="Methyltransferase" evidence="1">
    <location>
        <begin position="50"/>
        <end position="145"/>
    </location>
</feature>
<dbReference type="InterPro" id="IPR029063">
    <property type="entry name" value="SAM-dependent_MTases_sf"/>
</dbReference>
<dbReference type="Proteomes" id="UP001056649">
    <property type="component" value="Chromosome"/>
</dbReference>
<accession>A0A9J6ZVF8</accession>
<dbReference type="Gene3D" id="3.40.50.150">
    <property type="entry name" value="Vaccinia Virus protein VP39"/>
    <property type="match status" value="1"/>
</dbReference>
<reference evidence="2" key="1">
    <citation type="journal article" date="2022" name="Mol. Ecol. Resour.">
        <title>The complete and closed genome of the facultative generalist Candidatus Endoriftia persephone from deep-sea hydrothermal vents.</title>
        <authorList>
            <person name="de Oliveira A.L."/>
            <person name="Srivastava A."/>
            <person name="Espada-Hinojosa S."/>
            <person name="Bright M."/>
        </authorList>
    </citation>
    <scope>NUCLEOTIDE SEQUENCE</scope>
    <source>
        <strain evidence="2">Tica-EPR-9o50.N</strain>
    </source>
</reference>
<name>A0A9J6ZVF8_9GAMM</name>
<evidence type="ECO:0000259" key="1">
    <source>
        <dbReference type="Pfam" id="PF13649"/>
    </source>
</evidence>
<organism evidence="2 3">
    <name type="scientific">Candidatus Endoriftia persephonae</name>
    <dbReference type="NCBI Taxonomy" id="393765"/>
    <lineage>
        <taxon>Bacteria</taxon>
        <taxon>Pseudomonadati</taxon>
        <taxon>Pseudomonadota</taxon>
        <taxon>Gammaproteobacteria</taxon>
        <taxon>Chromatiales</taxon>
        <taxon>Sedimenticolaceae</taxon>
        <taxon>Candidatus Endoriftia</taxon>
    </lineage>
</organism>
<dbReference type="KEGG" id="eps:L0Y14_10575"/>
<dbReference type="AlphaFoldDB" id="A0A9J6ZVF8"/>
<dbReference type="InterPro" id="IPR041698">
    <property type="entry name" value="Methyltransf_25"/>
</dbReference>
<evidence type="ECO:0000313" key="2">
    <source>
        <dbReference type="EMBL" id="USF86583.1"/>
    </source>
</evidence>